<gene>
    <name evidence="3" type="primary">tnpA</name>
    <name evidence="3" type="ORF">E6K73_00175</name>
</gene>
<dbReference type="InterPro" id="IPR036515">
    <property type="entry name" value="Transposase_17_sf"/>
</dbReference>
<dbReference type="PANTHER" id="PTHR33360:SF2">
    <property type="entry name" value="TRANSPOSASE FOR INSERTION SEQUENCE ELEMENT IS200"/>
    <property type="match status" value="1"/>
</dbReference>
<feature type="region of interest" description="Disordered" evidence="1">
    <location>
        <begin position="126"/>
        <end position="158"/>
    </location>
</feature>
<dbReference type="NCBIfam" id="NF033573">
    <property type="entry name" value="transpos_IS200"/>
    <property type="match status" value="1"/>
</dbReference>
<proteinExistence type="predicted"/>
<feature type="region of interest" description="Disordered" evidence="1">
    <location>
        <begin position="178"/>
        <end position="254"/>
    </location>
</feature>
<comment type="caution">
    <text evidence="3">The sequence shown here is derived from an EMBL/GenBank/DDBJ whole genome shotgun (WGS) entry which is preliminary data.</text>
</comment>
<feature type="compositionally biased region" description="Basic and acidic residues" evidence="1">
    <location>
        <begin position="224"/>
        <end position="240"/>
    </location>
</feature>
<protein>
    <submittedName>
        <fullName evidence="3">IS200/IS605 family transposase</fullName>
    </submittedName>
</protein>
<feature type="domain" description="Transposase IS200-like" evidence="2">
    <location>
        <begin position="37"/>
        <end position="149"/>
    </location>
</feature>
<evidence type="ECO:0000313" key="3">
    <source>
        <dbReference type="EMBL" id="TMQ54187.1"/>
    </source>
</evidence>
<accession>A0A538SS50</accession>
<dbReference type="InterPro" id="IPR002686">
    <property type="entry name" value="Transposase_17"/>
</dbReference>
<dbReference type="SMART" id="SM01321">
    <property type="entry name" value="Y1_Tnp"/>
    <property type="match status" value="1"/>
</dbReference>
<dbReference type="AlphaFoldDB" id="A0A538SS50"/>
<dbReference type="Proteomes" id="UP000320184">
    <property type="component" value="Unassembled WGS sequence"/>
</dbReference>
<organism evidence="3 4">
    <name type="scientific">Eiseniibacteriota bacterium</name>
    <dbReference type="NCBI Taxonomy" id="2212470"/>
    <lineage>
        <taxon>Bacteria</taxon>
        <taxon>Candidatus Eiseniibacteriota</taxon>
    </lineage>
</organism>
<dbReference type="Pfam" id="PF01797">
    <property type="entry name" value="Y1_Tnp"/>
    <property type="match status" value="1"/>
</dbReference>
<dbReference type="PANTHER" id="PTHR33360">
    <property type="entry name" value="TRANSPOSASE FOR INSERTION SEQUENCE ELEMENT IS200"/>
    <property type="match status" value="1"/>
</dbReference>
<sequence>MFDASPTRPRDEECSVEQSLAPEVKETLHGRWEPVYRSQLHYLVTWGTREHRAVLRDRHAHALTRFVEQVCEERGHTLLEVRAGADHVHLLMALRPTHSVSSVVRELKSRTGALLLSRFPELRACGRDGERDSSRARAGPPARLARTRRGACHGELSRGARSWQANACSSTTGDRSAAARAAPCSSPPRGPDGQRGPALAALGSGRGLRRARLRHGSTGGLPFDLRRSQHRGAEHQHGSEILHGPEALAEKEGR</sequence>
<name>A0A538SS50_UNCEI</name>
<dbReference type="Gene3D" id="3.30.70.1290">
    <property type="entry name" value="Transposase IS200-like"/>
    <property type="match status" value="1"/>
</dbReference>
<dbReference type="EMBL" id="VBOT01000002">
    <property type="protein sequence ID" value="TMQ54187.1"/>
    <property type="molecule type" value="Genomic_DNA"/>
</dbReference>
<dbReference type="GO" id="GO:0003677">
    <property type="term" value="F:DNA binding"/>
    <property type="evidence" value="ECO:0007669"/>
    <property type="project" value="InterPro"/>
</dbReference>
<dbReference type="GO" id="GO:0006313">
    <property type="term" value="P:DNA transposition"/>
    <property type="evidence" value="ECO:0007669"/>
    <property type="project" value="InterPro"/>
</dbReference>
<evidence type="ECO:0000259" key="2">
    <source>
        <dbReference type="SMART" id="SM01321"/>
    </source>
</evidence>
<reference evidence="3 4" key="1">
    <citation type="journal article" date="2019" name="Nat. Microbiol.">
        <title>Mediterranean grassland soil C-N compound turnover is dependent on rainfall and depth, and is mediated by genomically divergent microorganisms.</title>
        <authorList>
            <person name="Diamond S."/>
            <person name="Andeer P.F."/>
            <person name="Li Z."/>
            <person name="Crits-Christoph A."/>
            <person name="Burstein D."/>
            <person name="Anantharaman K."/>
            <person name="Lane K.R."/>
            <person name="Thomas B.C."/>
            <person name="Pan C."/>
            <person name="Northen T.R."/>
            <person name="Banfield J.F."/>
        </authorList>
    </citation>
    <scope>NUCLEOTIDE SEQUENCE [LARGE SCALE GENOMIC DNA]</scope>
    <source>
        <strain evidence="3">WS_3</strain>
    </source>
</reference>
<dbReference type="SUPFAM" id="SSF143422">
    <property type="entry name" value="Transposase IS200-like"/>
    <property type="match status" value="1"/>
</dbReference>
<evidence type="ECO:0000256" key="1">
    <source>
        <dbReference type="SAM" id="MobiDB-lite"/>
    </source>
</evidence>
<evidence type="ECO:0000313" key="4">
    <source>
        <dbReference type="Proteomes" id="UP000320184"/>
    </source>
</evidence>
<dbReference type="GO" id="GO:0004803">
    <property type="term" value="F:transposase activity"/>
    <property type="evidence" value="ECO:0007669"/>
    <property type="project" value="InterPro"/>
</dbReference>
<feature type="compositionally biased region" description="Basic and acidic residues" evidence="1">
    <location>
        <begin position="126"/>
        <end position="135"/>
    </location>
</feature>